<dbReference type="EMBL" id="BAABHS010000038">
    <property type="protein sequence ID" value="GAA4989771.1"/>
    <property type="molecule type" value="Genomic_DNA"/>
</dbReference>
<comment type="similarity">
    <text evidence="1">Belongs to the zeta toxin family.</text>
</comment>
<proteinExistence type="inferred from homology"/>
<evidence type="ECO:0000256" key="5">
    <source>
        <dbReference type="ARBA" id="ARBA00032897"/>
    </source>
</evidence>
<organism evidence="8 9">
    <name type="scientific">Yinghuangia aomiensis</name>
    <dbReference type="NCBI Taxonomy" id="676205"/>
    <lineage>
        <taxon>Bacteria</taxon>
        <taxon>Bacillati</taxon>
        <taxon>Actinomycetota</taxon>
        <taxon>Actinomycetes</taxon>
        <taxon>Kitasatosporales</taxon>
        <taxon>Streptomycetaceae</taxon>
        <taxon>Yinghuangia</taxon>
    </lineage>
</organism>
<keyword evidence="3" id="KW-0547">Nucleotide-binding</keyword>
<dbReference type="EC" id="2.7.1.176" evidence="2"/>
<evidence type="ECO:0000256" key="6">
    <source>
        <dbReference type="ARBA" id="ARBA00048178"/>
    </source>
</evidence>
<feature type="domain" description="Zeta toxin" evidence="7">
    <location>
        <begin position="5"/>
        <end position="49"/>
    </location>
</feature>
<evidence type="ECO:0000256" key="1">
    <source>
        <dbReference type="ARBA" id="ARBA00009104"/>
    </source>
</evidence>
<protein>
    <recommendedName>
        <fullName evidence="5">UDP-N-acetylglucosamine kinase</fullName>
        <ecNumber evidence="2">2.7.1.176</ecNumber>
    </recommendedName>
    <alternativeName>
        <fullName evidence="5">UDP-N-acetylglucosamine kinase</fullName>
    </alternativeName>
</protein>
<keyword evidence="4" id="KW-0067">ATP-binding</keyword>
<dbReference type="InterPro" id="IPR010488">
    <property type="entry name" value="Zeta_toxin_domain"/>
</dbReference>
<gene>
    <name evidence="8" type="ORF">GCM10023205_71190</name>
</gene>
<dbReference type="InterPro" id="IPR027417">
    <property type="entry name" value="P-loop_NTPase"/>
</dbReference>
<accession>A0ABP9I7R7</accession>
<keyword evidence="9" id="KW-1185">Reference proteome</keyword>
<evidence type="ECO:0000256" key="2">
    <source>
        <dbReference type="ARBA" id="ARBA00011963"/>
    </source>
</evidence>
<evidence type="ECO:0000256" key="3">
    <source>
        <dbReference type="ARBA" id="ARBA00022741"/>
    </source>
</evidence>
<comment type="caution">
    <text evidence="8">The sequence shown here is derived from an EMBL/GenBank/DDBJ whole genome shotgun (WGS) entry which is preliminary data.</text>
</comment>
<dbReference type="RefSeq" id="WP_345679953.1">
    <property type="nucleotide sequence ID" value="NZ_BAABHS010000038.1"/>
</dbReference>
<evidence type="ECO:0000256" key="4">
    <source>
        <dbReference type="ARBA" id="ARBA00022840"/>
    </source>
</evidence>
<dbReference type="Gene3D" id="3.40.50.300">
    <property type="entry name" value="P-loop containing nucleotide triphosphate hydrolases"/>
    <property type="match status" value="1"/>
</dbReference>
<reference evidence="9" key="1">
    <citation type="journal article" date="2019" name="Int. J. Syst. Evol. Microbiol.">
        <title>The Global Catalogue of Microorganisms (GCM) 10K type strain sequencing project: providing services to taxonomists for standard genome sequencing and annotation.</title>
        <authorList>
            <consortium name="The Broad Institute Genomics Platform"/>
            <consortium name="The Broad Institute Genome Sequencing Center for Infectious Disease"/>
            <person name="Wu L."/>
            <person name="Ma J."/>
        </authorList>
    </citation>
    <scope>NUCLEOTIDE SEQUENCE [LARGE SCALE GENOMIC DNA]</scope>
    <source>
        <strain evidence="9">JCM 17986</strain>
    </source>
</reference>
<evidence type="ECO:0000313" key="9">
    <source>
        <dbReference type="Proteomes" id="UP001500466"/>
    </source>
</evidence>
<name>A0ABP9I7R7_9ACTN</name>
<dbReference type="Pfam" id="PF06414">
    <property type="entry name" value="Zeta_toxin"/>
    <property type="match status" value="1"/>
</dbReference>
<sequence>MHDVPVVTYMMGQPGAGKTNAAYLVRRAVRHRRPVAVSGETFKNSHPDYWHS</sequence>
<dbReference type="Proteomes" id="UP001500466">
    <property type="component" value="Unassembled WGS sequence"/>
</dbReference>
<comment type="catalytic activity">
    <reaction evidence="6">
        <text>UDP-N-acetyl-alpha-D-glucosamine + ATP = UDP-N-acetyl-alpha-D-glucosamine 3'-phosphate + ADP + H(+)</text>
        <dbReference type="Rhea" id="RHEA:32671"/>
        <dbReference type="ChEBI" id="CHEBI:15378"/>
        <dbReference type="ChEBI" id="CHEBI:30616"/>
        <dbReference type="ChEBI" id="CHEBI:57705"/>
        <dbReference type="ChEBI" id="CHEBI:64353"/>
        <dbReference type="ChEBI" id="CHEBI:456216"/>
        <dbReference type="EC" id="2.7.1.176"/>
    </reaction>
</comment>
<evidence type="ECO:0000259" key="7">
    <source>
        <dbReference type="Pfam" id="PF06414"/>
    </source>
</evidence>
<evidence type="ECO:0000313" key="8">
    <source>
        <dbReference type="EMBL" id="GAA4989771.1"/>
    </source>
</evidence>